<keyword evidence="2" id="KW-0378">Hydrolase</keyword>
<feature type="region of interest" description="Disordered" evidence="1">
    <location>
        <begin position="76"/>
        <end position="101"/>
    </location>
</feature>
<name>A0ABV3YXX9_9PSED</name>
<accession>A0ABV3YXX9</accession>
<evidence type="ECO:0000256" key="1">
    <source>
        <dbReference type="SAM" id="MobiDB-lite"/>
    </source>
</evidence>
<evidence type="ECO:0000313" key="3">
    <source>
        <dbReference type="Proteomes" id="UP001560296"/>
    </source>
</evidence>
<protein>
    <submittedName>
        <fullName evidence="2">Metalloprotease CJM1_0395 family protein</fullName>
    </submittedName>
</protein>
<dbReference type="Pfam" id="PF12118">
    <property type="entry name" value="SprA-related"/>
    <property type="match status" value="1"/>
</dbReference>
<feature type="region of interest" description="Disordered" evidence="1">
    <location>
        <begin position="1"/>
        <end position="61"/>
    </location>
</feature>
<dbReference type="EMBL" id="JBFTEG010000009">
    <property type="protein sequence ID" value="MEX6502897.1"/>
    <property type="molecule type" value="Genomic_DNA"/>
</dbReference>
<feature type="compositionally biased region" description="Low complexity" evidence="1">
    <location>
        <begin position="40"/>
        <end position="49"/>
    </location>
</feature>
<feature type="region of interest" description="Disordered" evidence="1">
    <location>
        <begin position="172"/>
        <end position="204"/>
    </location>
</feature>
<sequence length="227" mass="23180">MRIAATATFHALPVRLPSPDTSHATQSPGDDRPASVRESAANPGAPAAGAHGGTAPGPQQQRAEQLLIAELASRDQEVRAHEQAHAAVGGSHAGAPSYTYSRGPDGKRYAAGGEVSIDVAAVPNDPEATLAKMEIVVRAALAPAEPSAQDLRVAAQAQAQMVEARAELARIRSEQPAATQAQRSETSATDDATQSALPAPVSSPDLDLYRRLAGPAAAAGAQVDLIA</sequence>
<dbReference type="Proteomes" id="UP001560296">
    <property type="component" value="Unassembled WGS sequence"/>
</dbReference>
<organism evidence="2 3">
    <name type="scientific">Pseudomonas zhanjiangensis</name>
    <dbReference type="NCBI Taxonomy" id="3239015"/>
    <lineage>
        <taxon>Bacteria</taxon>
        <taxon>Pseudomonadati</taxon>
        <taxon>Pseudomonadota</taxon>
        <taxon>Gammaproteobacteria</taxon>
        <taxon>Pseudomonadales</taxon>
        <taxon>Pseudomonadaceae</taxon>
        <taxon>Pseudomonas</taxon>
    </lineage>
</organism>
<keyword evidence="2" id="KW-0482">Metalloprotease</keyword>
<feature type="compositionally biased region" description="Polar residues" evidence="1">
    <location>
        <begin position="19"/>
        <end position="28"/>
    </location>
</feature>
<dbReference type="GO" id="GO:0008237">
    <property type="term" value="F:metallopeptidase activity"/>
    <property type="evidence" value="ECO:0007669"/>
    <property type="project" value="UniProtKB-KW"/>
</dbReference>
<dbReference type="RefSeq" id="WP_369287866.1">
    <property type="nucleotide sequence ID" value="NZ_JBFTEG010000009.1"/>
</dbReference>
<gene>
    <name evidence="2" type="ORF">AB5S05_12545</name>
</gene>
<keyword evidence="2" id="KW-0645">Protease</keyword>
<keyword evidence="3" id="KW-1185">Reference proteome</keyword>
<feature type="compositionally biased region" description="Polar residues" evidence="1">
    <location>
        <begin position="176"/>
        <end position="196"/>
    </location>
</feature>
<feature type="compositionally biased region" description="Low complexity" evidence="1">
    <location>
        <begin position="85"/>
        <end position="95"/>
    </location>
</feature>
<comment type="caution">
    <text evidence="2">The sequence shown here is derived from an EMBL/GenBank/DDBJ whole genome shotgun (WGS) entry which is preliminary data.</text>
</comment>
<reference evidence="2 3" key="1">
    <citation type="submission" date="2024-07" db="EMBL/GenBank/DDBJ databases">
        <authorList>
            <person name="Li M."/>
        </authorList>
    </citation>
    <scope>NUCLEOTIDE SEQUENCE [LARGE SCALE GENOMIC DNA]</scope>
    <source>
        <strain evidence="2 3">25A3E</strain>
    </source>
</reference>
<evidence type="ECO:0000313" key="2">
    <source>
        <dbReference type="EMBL" id="MEX6502897.1"/>
    </source>
</evidence>
<dbReference type="InterPro" id="IPR021973">
    <property type="entry name" value="SprA-related"/>
</dbReference>
<proteinExistence type="predicted"/>